<evidence type="ECO:0008006" key="3">
    <source>
        <dbReference type="Google" id="ProtNLM"/>
    </source>
</evidence>
<dbReference type="Gene3D" id="3.40.50.300">
    <property type="entry name" value="P-loop containing nucleotide triphosphate hydrolases"/>
    <property type="match status" value="1"/>
</dbReference>
<sequence>MSTPYDQGKAALDELIAWAAENVAEVQRNEATTRLHLIDQLLTKVLAWPLAEIETETAHEGKYVDYSIGRPFTRLIVEAKREGQHFSVPAGLTSTIQRLVNLTDGEAGKPLKAAAEQVAGYCASRGVSLAVACNGLQIVAFLGVRTDGVPPLKGNALVFPSLSAMRENFRLFWDNLSKPGIEARNLHVTLKEGGKKSAPAPLSASIPHYPGIKRRNDIRVGLQILAELFLEDLTRTAELEEEFLRATYATSGALSQYAMLSKQILENRYSLLHESDSNFETEPAAARGGSISPNLAGDILASGLSKRPIILLGDVGVGKTMFIRHLVNVDAKEVFQQSMVFYVDFGQKSALMSDLREFVIQDVIRQFREKYDIDINDRKFVEAVHHGALNRFDKGIYGELREIDEVAYRRERLNHLARLTSDSASHLLASMEHLRGSMQKQVVIFLDNIDQHASELQEQVFLIAQSLASEWPATVFVSLRPDTFYRSRSEGTLSAYQPRVFTIAPPRVDVVLKKRTSFALNVLKDPSILPSFNPQVTLESDSLTACLEVLLNNFEHNENLVRLIDNLSAGNTRLALSFVSSFIGSGHVDTRKIVDIYTQSEHYNIPLHEFLRATIYGDYEHYEPDSSPIANIFDISEPDGREHFLLLLVLAYVETSGDRAGTEGFVSSDDVYTYGQQSGFSADQIAWAVERAVRKGILERSPRARNVSGVEHIRVTSAGVYTARVLAGMFAYLDAVVVDTPIVDDAYRRIISDAHSIIDRLRRAGHFRAYLDNQWRTVESSVPNPSLNWREHSTHLGNEIARISDRLQWNE</sequence>
<gene>
    <name evidence="1" type="ORF">SAMN05216553_104244</name>
</gene>
<proteinExistence type="predicted"/>
<evidence type="ECO:0000313" key="1">
    <source>
        <dbReference type="EMBL" id="SDF93309.1"/>
    </source>
</evidence>
<dbReference type="RefSeq" id="WP_143035892.1">
    <property type="nucleotide sequence ID" value="NZ_FNCC01000004.1"/>
</dbReference>
<organism evidence="1 2">
    <name type="scientific">Lentzea fradiae</name>
    <dbReference type="NCBI Taxonomy" id="200378"/>
    <lineage>
        <taxon>Bacteria</taxon>
        <taxon>Bacillati</taxon>
        <taxon>Actinomycetota</taxon>
        <taxon>Actinomycetes</taxon>
        <taxon>Pseudonocardiales</taxon>
        <taxon>Pseudonocardiaceae</taxon>
        <taxon>Lentzea</taxon>
    </lineage>
</organism>
<name>A0A1G7Q5T5_9PSEU</name>
<dbReference type="EMBL" id="FNCC01000004">
    <property type="protein sequence ID" value="SDF93309.1"/>
    <property type="molecule type" value="Genomic_DNA"/>
</dbReference>
<dbReference type="InterPro" id="IPR027417">
    <property type="entry name" value="P-loop_NTPase"/>
</dbReference>
<reference evidence="2" key="1">
    <citation type="submission" date="2016-10" db="EMBL/GenBank/DDBJ databases">
        <authorList>
            <person name="Varghese N."/>
            <person name="Submissions S."/>
        </authorList>
    </citation>
    <scope>NUCLEOTIDE SEQUENCE [LARGE SCALE GENOMIC DNA]</scope>
    <source>
        <strain evidence="2">CGMCC 4.3506</strain>
    </source>
</reference>
<dbReference type="OrthoDB" id="6627169at2"/>
<dbReference type="Proteomes" id="UP000199623">
    <property type="component" value="Unassembled WGS sequence"/>
</dbReference>
<protein>
    <recommendedName>
        <fullName evidence="3">AAA ATPase domain-containing protein</fullName>
    </recommendedName>
</protein>
<accession>A0A1G7Q5T5</accession>
<dbReference type="AlphaFoldDB" id="A0A1G7Q5T5"/>
<evidence type="ECO:0000313" key="2">
    <source>
        <dbReference type="Proteomes" id="UP000199623"/>
    </source>
</evidence>
<keyword evidence="2" id="KW-1185">Reference proteome</keyword>
<dbReference type="SUPFAM" id="SSF52540">
    <property type="entry name" value="P-loop containing nucleoside triphosphate hydrolases"/>
    <property type="match status" value="1"/>
</dbReference>